<dbReference type="VEuPathDB" id="FungiDB:HMPREF1541_01516"/>
<dbReference type="InterPro" id="IPR002328">
    <property type="entry name" value="ADH_Zn_CS"/>
</dbReference>
<keyword evidence="9" id="KW-1185">Reference proteome</keyword>
<dbReference type="GO" id="GO:0016491">
    <property type="term" value="F:oxidoreductase activity"/>
    <property type="evidence" value="ECO:0007669"/>
    <property type="project" value="UniProtKB-KW"/>
</dbReference>
<evidence type="ECO:0000259" key="7">
    <source>
        <dbReference type="SMART" id="SM00829"/>
    </source>
</evidence>
<sequence length="376" mass="40215">MLTDALVLSEPGARFKYRKVSLLDTLESNECRVRIKASGICHTDINFASKERGTPENFPCILGHEGAGTVTKVGSAVNDIAINDNVIVTFSSCGECKYCNTGHPSYCDLWFKYNFGFSRLDGSQTVADPKTEQPIKGHFFGQSSFARDIIVTSAALVVVPSPAPSFHLLAPLGCGVMTGAGTMLNILQPTSSDSVCILGTGAVGLSAIMACRTLPQPPRRIIAVDTVPARLELARKYGATHGVNSTRGADLMATLMDITRGAGVDASVDTTAVPSLVEQVIHATARRGKIVAVGVGALANQVPISTFEAVQAGFTYQGSNQGDSEPRTFLPWLLERNKEGRFPYHELVQTYPVKEVARAVSDVKEGKVVKAVLLWD</sequence>
<organism evidence="8 9">
    <name type="scientific">Cyphellophora europaea (strain CBS 101466)</name>
    <name type="common">Phialophora europaea</name>
    <dbReference type="NCBI Taxonomy" id="1220924"/>
    <lineage>
        <taxon>Eukaryota</taxon>
        <taxon>Fungi</taxon>
        <taxon>Dikarya</taxon>
        <taxon>Ascomycota</taxon>
        <taxon>Pezizomycotina</taxon>
        <taxon>Eurotiomycetes</taxon>
        <taxon>Chaetothyriomycetidae</taxon>
        <taxon>Chaetothyriales</taxon>
        <taxon>Cyphellophoraceae</taxon>
        <taxon>Cyphellophora</taxon>
    </lineage>
</organism>
<evidence type="ECO:0000256" key="6">
    <source>
        <dbReference type="RuleBase" id="RU361277"/>
    </source>
</evidence>
<evidence type="ECO:0000256" key="5">
    <source>
        <dbReference type="ARBA" id="ARBA00023002"/>
    </source>
</evidence>
<keyword evidence="3 6" id="KW-0479">Metal-binding</keyword>
<dbReference type="InterPro" id="IPR013149">
    <property type="entry name" value="ADH-like_C"/>
</dbReference>
<evidence type="ECO:0000256" key="4">
    <source>
        <dbReference type="ARBA" id="ARBA00022833"/>
    </source>
</evidence>
<protein>
    <recommendedName>
        <fullName evidence="7">Enoyl reductase (ER) domain-containing protein</fullName>
    </recommendedName>
</protein>
<accession>W2S132</accession>
<dbReference type="InterPro" id="IPR013154">
    <property type="entry name" value="ADH-like_N"/>
</dbReference>
<dbReference type="SUPFAM" id="SSF50129">
    <property type="entry name" value="GroES-like"/>
    <property type="match status" value="1"/>
</dbReference>
<dbReference type="Gene3D" id="3.90.180.10">
    <property type="entry name" value="Medium-chain alcohol dehydrogenases, catalytic domain"/>
    <property type="match status" value="1"/>
</dbReference>
<keyword evidence="5" id="KW-0560">Oxidoreductase</keyword>
<dbReference type="STRING" id="1220924.W2S132"/>
<dbReference type="InterPro" id="IPR020843">
    <property type="entry name" value="ER"/>
</dbReference>
<evidence type="ECO:0000256" key="3">
    <source>
        <dbReference type="ARBA" id="ARBA00022723"/>
    </source>
</evidence>
<feature type="domain" description="Enoyl reductase (ER)" evidence="7">
    <location>
        <begin position="12"/>
        <end position="373"/>
    </location>
</feature>
<proteinExistence type="inferred from homology"/>
<name>W2S132_CYPE1</name>
<dbReference type="eggNOG" id="KOG0022">
    <property type="taxonomic scope" value="Eukaryota"/>
</dbReference>
<comment type="similarity">
    <text evidence="2 6">Belongs to the zinc-containing alcohol dehydrogenase family.</text>
</comment>
<evidence type="ECO:0000256" key="2">
    <source>
        <dbReference type="ARBA" id="ARBA00008072"/>
    </source>
</evidence>
<dbReference type="Proteomes" id="UP000030752">
    <property type="component" value="Unassembled WGS sequence"/>
</dbReference>
<reference evidence="8 9" key="1">
    <citation type="submission" date="2013-03" db="EMBL/GenBank/DDBJ databases">
        <title>The Genome Sequence of Phialophora europaea CBS 101466.</title>
        <authorList>
            <consortium name="The Broad Institute Genomics Platform"/>
            <person name="Cuomo C."/>
            <person name="de Hoog S."/>
            <person name="Gorbushina A."/>
            <person name="Walker B."/>
            <person name="Young S.K."/>
            <person name="Zeng Q."/>
            <person name="Gargeya S."/>
            <person name="Fitzgerald M."/>
            <person name="Haas B."/>
            <person name="Abouelleil A."/>
            <person name="Allen A.W."/>
            <person name="Alvarado L."/>
            <person name="Arachchi H.M."/>
            <person name="Berlin A.M."/>
            <person name="Chapman S.B."/>
            <person name="Gainer-Dewar J."/>
            <person name="Goldberg J."/>
            <person name="Griggs A."/>
            <person name="Gujja S."/>
            <person name="Hansen M."/>
            <person name="Howarth C."/>
            <person name="Imamovic A."/>
            <person name="Ireland A."/>
            <person name="Larimer J."/>
            <person name="McCowan C."/>
            <person name="Murphy C."/>
            <person name="Pearson M."/>
            <person name="Poon T.W."/>
            <person name="Priest M."/>
            <person name="Roberts A."/>
            <person name="Saif S."/>
            <person name="Shea T."/>
            <person name="Sisk P."/>
            <person name="Sykes S."/>
            <person name="Wortman J."/>
            <person name="Nusbaum C."/>
            <person name="Birren B."/>
        </authorList>
    </citation>
    <scope>NUCLEOTIDE SEQUENCE [LARGE SCALE GENOMIC DNA]</scope>
    <source>
        <strain evidence="8 9">CBS 101466</strain>
    </source>
</reference>
<dbReference type="AlphaFoldDB" id="W2S132"/>
<dbReference type="EMBL" id="KB822718">
    <property type="protein sequence ID" value="ETN42362.1"/>
    <property type="molecule type" value="Genomic_DNA"/>
</dbReference>
<dbReference type="PROSITE" id="PS00059">
    <property type="entry name" value="ADH_ZINC"/>
    <property type="match status" value="1"/>
</dbReference>
<dbReference type="RefSeq" id="XP_008714098.1">
    <property type="nucleotide sequence ID" value="XM_008715876.1"/>
</dbReference>
<dbReference type="SMART" id="SM00829">
    <property type="entry name" value="PKS_ER"/>
    <property type="match status" value="1"/>
</dbReference>
<evidence type="ECO:0000313" key="9">
    <source>
        <dbReference type="Proteomes" id="UP000030752"/>
    </source>
</evidence>
<dbReference type="GO" id="GO:0008270">
    <property type="term" value="F:zinc ion binding"/>
    <property type="evidence" value="ECO:0007669"/>
    <property type="project" value="InterPro"/>
</dbReference>
<dbReference type="InParanoid" id="W2S132"/>
<dbReference type="OrthoDB" id="1560166at2759"/>
<dbReference type="GeneID" id="19968855"/>
<dbReference type="Pfam" id="PF08240">
    <property type="entry name" value="ADH_N"/>
    <property type="match status" value="1"/>
</dbReference>
<dbReference type="SUPFAM" id="SSF51735">
    <property type="entry name" value="NAD(P)-binding Rossmann-fold domains"/>
    <property type="match status" value="1"/>
</dbReference>
<dbReference type="CDD" id="cd08278">
    <property type="entry name" value="benzyl_alcohol_DH"/>
    <property type="match status" value="1"/>
</dbReference>
<dbReference type="InterPro" id="IPR036291">
    <property type="entry name" value="NAD(P)-bd_dom_sf"/>
</dbReference>
<dbReference type="Gene3D" id="3.40.50.720">
    <property type="entry name" value="NAD(P)-binding Rossmann-like Domain"/>
    <property type="match status" value="1"/>
</dbReference>
<comment type="cofactor">
    <cofactor evidence="1 6">
        <name>Zn(2+)</name>
        <dbReference type="ChEBI" id="CHEBI:29105"/>
    </cofactor>
</comment>
<dbReference type="HOGENOM" id="CLU_026673_14_1_1"/>
<dbReference type="PANTHER" id="PTHR43350">
    <property type="entry name" value="NAD-DEPENDENT ALCOHOL DEHYDROGENASE"/>
    <property type="match status" value="1"/>
</dbReference>
<evidence type="ECO:0000256" key="1">
    <source>
        <dbReference type="ARBA" id="ARBA00001947"/>
    </source>
</evidence>
<keyword evidence="4 6" id="KW-0862">Zinc</keyword>
<dbReference type="InterPro" id="IPR011032">
    <property type="entry name" value="GroES-like_sf"/>
</dbReference>
<dbReference type="Pfam" id="PF00107">
    <property type="entry name" value="ADH_zinc_N"/>
    <property type="match status" value="1"/>
</dbReference>
<evidence type="ECO:0000313" key="8">
    <source>
        <dbReference type="EMBL" id="ETN42362.1"/>
    </source>
</evidence>
<dbReference type="PANTHER" id="PTHR43350:SF2">
    <property type="entry name" value="GROES-LIKE ZINC-BINDING ALCOHOL DEHYDROGENASE FAMILY PROTEIN"/>
    <property type="match status" value="1"/>
</dbReference>
<gene>
    <name evidence="8" type="ORF">HMPREF1541_01516</name>
</gene>